<dbReference type="Proteomes" id="UP000076038">
    <property type="component" value="Chromosome"/>
</dbReference>
<evidence type="ECO:0000313" key="8">
    <source>
        <dbReference type="EMBL" id="AMY24195.1"/>
    </source>
</evidence>
<gene>
    <name evidence="8" type="primary">crt_6</name>
    <name evidence="8" type="ORF">A3Q41_02904</name>
</gene>
<comment type="catalytic activity">
    <reaction evidence="5">
        <text>a (3S)-3-hydroxyacyl-CoA = a (2E)-enoyl-CoA + H2O</text>
        <dbReference type="Rhea" id="RHEA:16105"/>
        <dbReference type="ChEBI" id="CHEBI:15377"/>
        <dbReference type="ChEBI" id="CHEBI:57318"/>
        <dbReference type="ChEBI" id="CHEBI:58856"/>
        <dbReference type="EC" id="4.2.1.17"/>
    </reaction>
</comment>
<comment type="similarity">
    <text evidence="2 7">Belongs to the enoyl-CoA hydratase/isomerase family.</text>
</comment>
<accession>A0A143QM06</accession>
<dbReference type="GO" id="GO:0006635">
    <property type="term" value="P:fatty acid beta-oxidation"/>
    <property type="evidence" value="ECO:0007669"/>
    <property type="project" value="TreeGrafter"/>
</dbReference>
<evidence type="ECO:0000256" key="7">
    <source>
        <dbReference type="RuleBase" id="RU003707"/>
    </source>
</evidence>
<dbReference type="PANTHER" id="PTHR11941:SF54">
    <property type="entry name" value="ENOYL-COA HYDRATASE, MITOCHONDRIAL"/>
    <property type="match status" value="1"/>
</dbReference>
<dbReference type="RefSeq" id="WP_048319523.1">
    <property type="nucleotide sequence ID" value="NZ_CP015220.1"/>
</dbReference>
<dbReference type="KEGG" id="rhs:A3Q41_02904"/>
<proteinExistence type="inferred from homology"/>
<dbReference type="Gene3D" id="1.10.12.10">
    <property type="entry name" value="Lyase 2-enoyl-coa Hydratase, Chain A, domain 2"/>
    <property type="match status" value="1"/>
</dbReference>
<sequence length="258" mass="28332">MSTEPIGHRYERDGDIVTVLIDHGPINIVDPELIESMITHLPTVLDDPTVRCVVVRGKDRIFVGGANLRVMQRLDPDTYRDMRRWVVVQRLLELAPKPVIAALNGHALGGGAELSLACDLRILHAKAMFGFPETDLGIFPGAGGSQRLPRLIGAHRAKRFIIDATKFTAEQALREGLVDVVAGDDFEDVVAREARRLADRPTATIGLVKSVIDRGLHLPIDEAMAVEEQHVMANLELRDAAEGIGSFLDKRAAQFEGR</sequence>
<dbReference type="InterPro" id="IPR014748">
    <property type="entry name" value="Enoyl-CoA_hydra_C"/>
</dbReference>
<keyword evidence="3" id="KW-0443">Lipid metabolism</keyword>
<organism evidence="8 9">
    <name type="scientific">Rhodococcoides fascians</name>
    <name type="common">Rhodococcus fascians</name>
    <dbReference type="NCBI Taxonomy" id="1828"/>
    <lineage>
        <taxon>Bacteria</taxon>
        <taxon>Bacillati</taxon>
        <taxon>Actinomycetota</taxon>
        <taxon>Actinomycetes</taxon>
        <taxon>Mycobacteriales</taxon>
        <taxon>Nocardiaceae</taxon>
        <taxon>Rhodococcoides</taxon>
    </lineage>
</organism>
<dbReference type="EC" id="4.2.1.150" evidence="8"/>
<evidence type="ECO:0000256" key="6">
    <source>
        <dbReference type="ARBA" id="ARBA00023717"/>
    </source>
</evidence>
<evidence type="ECO:0000256" key="5">
    <source>
        <dbReference type="ARBA" id="ARBA00023709"/>
    </source>
</evidence>
<dbReference type="EMBL" id="CP015220">
    <property type="protein sequence ID" value="AMY24195.1"/>
    <property type="molecule type" value="Genomic_DNA"/>
</dbReference>
<evidence type="ECO:0000256" key="1">
    <source>
        <dbReference type="ARBA" id="ARBA00002994"/>
    </source>
</evidence>
<evidence type="ECO:0000256" key="3">
    <source>
        <dbReference type="ARBA" id="ARBA00022832"/>
    </source>
</evidence>
<name>A0A143QM06_RHOFA</name>
<dbReference type="GO" id="GO:0018812">
    <property type="term" value="F:3-hydroxyacyl-CoA dehydratase activity"/>
    <property type="evidence" value="ECO:0007669"/>
    <property type="project" value="UniProtKB-EC"/>
</dbReference>
<dbReference type="InterPro" id="IPR001753">
    <property type="entry name" value="Enoyl-CoA_hydra/iso"/>
</dbReference>
<dbReference type="OrthoDB" id="8452484at2"/>
<dbReference type="InterPro" id="IPR018376">
    <property type="entry name" value="Enoyl-CoA_hyd/isom_CS"/>
</dbReference>
<dbReference type="CDD" id="cd06558">
    <property type="entry name" value="crotonase-like"/>
    <property type="match status" value="1"/>
</dbReference>
<comment type="catalytic activity">
    <reaction evidence="6">
        <text>a 4-saturated-(3S)-3-hydroxyacyl-CoA = a (3E)-enoyl-CoA + H2O</text>
        <dbReference type="Rhea" id="RHEA:20724"/>
        <dbReference type="ChEBI" id="CHEBI:15377"/>
        <dbReference type="ChEBI" id="CHEBI:58521"/>
        <dbReference type="ChEBI" id="CHEBI:137480"/>
        <dbReference type="EC" id="4.2.1.17"/>
    </reaction>
</comment>
<reference evidence="8 9" key="1">
    <citation type="journal article" date="2016" name="Genome Announc.">
        <title>Complete Genome and Plasmid Sequences for Rhodococcus fascians D188 and Draft Sequences for Rhodococcus Isolates PBTS 1 and PBTS 2.</title>
        <authorList>
            <person name="Stamler R.A."/>
            <person name="Vereecke D."/>
            <person name="Zhang Y."/>
            <person name="Schilkey F."/>
            <person name="Devitt N."/>
            <person name="Randall J.J."/>
        </authorList>
    </citation>
    <scope>NUCLEOTIDE SEQUENCE [LARGE SCALE GENOMIC DNA]</scope>
    <source>
        <strain evidence="8 9">PBTS2</strain>
    </source>
</reference>
<evidence type="ECO:0000256" key="2">
    <source>
        <dbReference type="ARBA" id="ARBA00005254"/>
    </source>
</evidence>
<dbReference type="InterPro" id="IPR029045">
    <property type="entry name" value="ClpP/crotonase-like_dom_sf"/>
</dbReference>
<dbReference type="Pfam" id="PF00378">
    <property type="entry name" value="ECH_1"/>
    <property type="match status" value="1"/>
</dbReference>
<reference evidence="9" key="2">
    <citation type="submission" date="2016-04" db="EMBL/GenBank/DDBJ databases">
        <title>Complete Genome and Plasmid Sequences for Rhodococcus fascians D188 and Draft Sequences for Rhodococcus spp. Isolates PBTS 1 and PBTS 2.</title>
        <authorList>
            <person name="Stamer R."/>
            <person name="Vereecke D."/>
            <person name="Zhang Y."/>
            <person name="Schilkey F."/>
            <person name="Devitt N."/>
            <person name="Randall J."/>
        </authorList>
    </citation>
    <scope>NUCLEOTIDE SEQUENCE [LARGE SCALE GENOMIC DNA]</scope>
    <source>
        <strain evidence="9">PBTS2</strain>
    </source>
</reference>
<dbReference type="AlphaFoldDB" id="A0A143QM06"/>
<comment type="function">
    <text evidence="1">Could possibly oxidize fatty acids using specific components.</text>
</comment>
<dbReference type="PROSITE" id="PS00166">
    <property type="entry name" value="ENOYL_COA_HYDRATASE"/>
    <property type="match status" value="1"/>
</dbReference>
<evidence type="ECO:0000313" key="9">
    <source>
        <dbReference type="Proteomes" id="UP000076038"/>
    </source>
</evidence>
<dbReference type="Gene3D" id="3.90.226.10">
    <property type="entry name" value="2-enoyl-CoA Hydratase, Chain A, domain 1"/>
    <property type="match status" value="1"/>
</dbReference>
<dbReference type="PATRIC" id="fig|1653479.3.peg.2939"/>
<protein>
    <submittedName>
        <fullName evidence="8">Short-chain-enoyl-CoA hydratase</fullName>
        <ecNumber evidence="8">4.2.1.150</ecNumber>
    </submittedName>
</protein>
<keyword evidence="4 8" id="KW-0456">Lyase</keyword>
<keyword evidence="3" id="KW-0276">Fatty acid metabolism</keyword>
<evidence type="ECO:0000256" key="4">
    <source>
        <dbReference type="ARBA" id="ARBA00023239"/>
    </source>
</evidence>
<keyword evidence="9" id="KW-1185">Reference proteome</keyword>
<dbReference type="SUPFAM" id="SSF52096">
    <property type="entry name" value="ClpP/crotonase"/>
    <property type="match status" value="1"/>
</dbReference>
<dbReference type="PANTHER" id="PTHR11941">
    <property type="entry name" value="ENOYL-COA HYDRATASE-RELATED"/>
    <property type="match status" value="1"/>
</dbReference>